<feature type="transmembrane region" description="Helical" evidence="1">
    <location>
        <begin position="21"/>
        <end position="41"/>
    </location>
</feature>
<dbReference type="PANTHER" id="PTHR23028">
    <property type="entry name" value="ACETYLTRANSFERASE"/>
    <property type="match status" value="1"/>
</dbReference>
<dbReference type="InterPro" id="IPR050879">
    <property type="entry name" value="Acyltransferase_3"/>
</dbReference>
<name>A0ABT0BN90_9SPHN</name>
<sequence length="354" mass="38506">MESPPSSTQGQPVRLPLLDGLRMLAAVGVVLFHIPAMRAQVPFFNRTYLLVDLFFLLSGFVLTLSAEPRLRATLATAAFLRRRFARFWPVMAIGTTLGALVFAMNAPLGQIGILTVFALLMVPFPNTSGAPIFPLNGPQWSLFWELVANALHGLLLKRLNDRGLLLLALACGSALAAAVTAHDACDFGAVGSTWWLAALRIGWSYTMGCWFARRWLQGPPPALAPWWLALALPVLATCALPLLPLSRGMGDAILVILVYPPLFRIVIAARPPAGMKRPLEYLGTLSFPLYGIHVPVILAFRAIGETLAMGLAGLITALLLSALIARYDALIRMQLGRIRDALSRSRRARERAVT</sequence>
<keyword evidence="1" id="KW-1133">Transmembrane helix</keyword>
<keyword evidence="4" id="KW-1185">Reference proteome</keyword>
<feature type="transmembrane region" description="Helical" evidence="1">
    <location>
        <begin position="224"/>
        <end position="243"/>
    </location>
</feature>
<dbReference type="GO" id="GO:0016746">
    <property type="term" value="F:acyltransferase activity"/>
    <property type="evidence" value="ECO:0007669"/>
    <property type="project" value="UniProtKB-KW"/>
</dbReference>
<keyword evidence="3" id="KW-0012">Acyltransferase</keyword>
<gene>
    <name evidence="3" type="ORF">MTR66_06775</name>
</gene>
<feature type="transmembrane region" description="Helical" evidence="1">
    <location>
        <begin position="279"/>
        <end position="300"/>
    </location>
</feature>
<proteinExistence type="predicted"/>
<dbReference type="EMBL" id="JALHLG010000006">
    <property type="protein sequence ID" value="MCJ2186515.1"/>
    <property type="molecule type" value="Genomic_DNA"/>
</dbReference>
<feature type="transmembrane region" description="Helical" evidence="1">
    <location>
        <begin position="193"/>
        <end position="212"/>
    </location>
</feature>
<accession>A0ABT0BN90</accession>
<feature type="transmembrane region" description="Helical" evidence="1">
    <location>
        <begin position="140"/>
        <end position="156"/>
    </location>
</feature>
<feature type="domain" description="Acyltransferase 3" evidence="2">
    <location>
        <begin position="18"/>
        <end position="325"/>
    </location>
</feature>
<protein>
    <submittedName>
        <fullName evidence="3">Acyltransferase</fullName>
    </submittedName>
</protein>
<keyword evidence="1" id="KW-0472">Membrane</keyword>
<feature type="transmembrane region" description="Helical" evidence="1">
    <location>
        <begin position="163"/>
        <end position="181"/>
    </location>
</feature>
<evidence type="ECO:0000256" key="1">
    <source>
        <dbReference type="SAM" id="Phobius"/>
    </source>
</evidence>
<feature type="transmembrane region" description="Helical" evidence="1">
    <location>
        <begin position="87"/>
        <end position="120"/>
    </location>
</feature>
<keyword evidence="3" id="KW-0808">Transferase</keyword>
<evidence type="ECO:0000313" key="4">
    <source>
        <dbReference type="Proteomes" id="UP001202281"/>
    </source>
</evidence>
<dbReference type="RefSeq" id="WP_243919021.1">
    <property type="nucleotide sequence ID" value="NZ_JALHLG010000006.1"/>
</dbReference>
<dbReference type="Pfam" id="PF01757">
    <property type="entry name" value="Acyl_transf_3"/>
    <property type="match status" value="1"/>
</dbReference>
<comment type="caution">
    <text evidence="3">The sequence shown here is derived from an EMBL/GenBank/DDBJ whole genome shotgun (WGS) entry which is preliminary data.</text>
</comment>
<feature type="transmembrane region" description="Helical" evidence="1">
    <location>
        <begin position="306"/>
        <end position="327"/>
    </location>
</feature>
<evidence type="ECO:0000313" key="3">
    <source>
        <dbReference type="EMBL" id="MCJ2186515.1"/>
    </source>
</evidence>
<keyword evidence="1" id="KW-0812">Transmembrane</keyword>
<organism evidence="3 4">
    <name type="scientific">Novosphingobium beihaiensis</name>
    <dbReference type="NCBI Taxonomy" id="2930389"/>
    <lineage>
        <taxon>Bacteria</taxon>
        <taxon>Pseudomonadati</taxon>
        <taxon>Pseudomonadota</taxon>
        <taxon>Alphaproteobacteria</taxon>
        <taxon>Sphingomonadales</taxon>
        <taxon>Sphingomonadaceae</taxon>
        <taxon>Novosphingobium</taxon>
    </lineage>
</organism>
<reference evidence="3 4" key="1">
    <citation type="submission" date="2022-04" db="EMBL/GenBank/DDBJ databases">
        <title>Identification of a novel bacterium isolated from mangrove sediments.</title>
        <authorList>
            <person name="Pan X."/>
        </authorList>
    </citation>
    <scope>NUCLEOTIDE SEQUENCE [LARGE SCALE GENOMIC DNA]</scope>
    <source>
        <strain evidence="3 4">B2638</strain>
    </source>
</reference>
<evidence type="ECO:0000259" key="2">
    <source>
        <dbReference type="Pfam" id="PF01757"/>
    </source>
</evidence>
<feature type="transmembrane region" description="Helical" evidence="1">
    <location>
        <begin position="249"/>
        <end position="267"/>
    </location>
</feature>
<dbReference type="Proteomes" id="UP001202281">
    <property type="component" value="Unassembled WGS sequence"/>
</dbReference>
<dbReference type="InterPro" id="IPR002656">
    <property type="entry name" value="Acyl_transf_3_dom"/>
</dbReference>
<feature type="transmembrane region" description="Helical" evidence="1">
    <location>
        <begin position="47"/>
        <end position="66"/>
    </location>
</feature>
<dbReference type="PANTHER" id="PTHR23028:SF134">
    <property type="entry name" value="PUTATIVE (AFU_ORTHOLOGUE AFUA_4G08520)-RELATED"/>
    <property type="match status" value="1"/>
</dbReference>